<dbReference type="SMART" id="SM00448">
    <property type="entry name" value="REC"/>
    <property type="match status" value="1"/>
</dbReference>
<dbReference type="Proteomes" id="UP000199611">
    <property type="component" value="Unassembled WGS sequence"/>
</dbReference>
<dbReference type="Pfam" id="PF00072">
    <property type="entry name" value="Response_reg"/>
    <property type="match status" value="1"/>
</dbReference>
<accession>A0A1I4V5X9</accession>
<dbReference type="PANTHER" id="PTHR42872:SF6">
    <property type="entry name" value="PROTEIN-GLUTAMATE METHYLESTERASE_PROTEIN-GLUTAMINE GLUTAMINASE"/>
    <property type="match status" value="1"/>
</dbReference>
<reference evidence="3 4" key="1">
    <citation type="submission" date="2016-10" db="EMBL/GenBank/DDBJ databases">
        <authorList>
            <person name="de Groot N.N."/>
        </authorList>
    </citation>
    <scope>NUCLEOTIDE SEQUENCE [LARGE SCALE GENOMIC DNA]</scope>
    <source>
        <strain evidence="3 4">DSM 9990</strain>
    </source>
</reference>
<name>A0A1I4V5X9_9BACT</name>
<feature type="modified residue" description="4-aspartylphosphate" evidence="1">
    <location>
        <position position="378"/>
    </location>
</feature>
<dbReference type="EMBL" id="FOUU01000008">
    <property type="protein sequence ID" value="SFM96571.1"/>
    <property type="molecule type" value="Genomic_DNA"/>
</dbReference>
<evidence type="ECO:0000259" key="2">
    <source>
        <dbReference type="PROSITE" id="PS50110"/>
    </source>
</evidence>
<dbReference type="SUPFAM" id="SSF52172">
    <property type="entry name" value="CheY-like"/>
    <property type="match status" value="1"/>
</dbReference>
<proteinExistence type="predicted"/>
<protein>
    <submittedName>
        <fullName evidence="3">Response regulator receiver domain-containing protein</fullName>
    </submittedName>
</protein>
<dbReference type="Gene3D" id="3.40.50.2300">
    <property type="match status" value="1"/>
</dbReference>
<dbReference type="STRING" id="39841.SAMN05660836_02124"/>
<evidence type="ECO:0000313" key="3">
    <source>
        <dbReference type="EMBL" id="SFM96571.1"/>
    </source>
</evidence>
<keyword evidence="4" id="KW-1185">Reference proteome</keyword>
<feature type="domain" description="Response regulatory" evidence="2">
    <location>
        <begin position="327"/>
        <end position="444"/>
    </location>
</feature>
<organism evidence="3 4">
    <name type="scientific">Thermodesulforhabdus norvegica</name>
    <dbReference type="NCBI Taxonomy" id="39841"/>
    <lineage>
        <taxon>Bacteria</taxon>
        <taxon>Pseudomonadati</taxon>
        <taxon>Thermodesulfobacteriota</taxon>
        <taxon>Syntrophobacteria</taxon>
        <taxon>Syntrophobacterales</taxon>
        <taxon>Thermodesulforhabdaceae</taxon>
        <taxon>Thermodesulforhabdus</taxon>
    </lineage>
</organism>
<evidence type="ECO:0000256" key="1">
    <source>
        <dbReference type="PROSITE-ProRule" id="PRU00169"/>
    </source>
</evidence>
<dbReference type="PANTHER" id="PTHR42872">
    <property type="entry name" value="PROTEIN-GLUTAMATE METHYLESTERASE/PROTEIN-GLUTAMINE GLUTAMINASE"/>
    <property type="match status" value="1"/>
</dbReference>
<dbReference type="InterPro" id="IPR001789">
    <property type="entry name" value="Sig_transdc_resp-reg_receiver"/>
</dbReference>
<dbReference type="AlphaFoldDB" id="A0A1I4V5X9"/>
<keyword evidence="1" id="KW-0597">Phosphoprotein</keyword>
<evidence type="ECO:0000313" key="4">
    <source>
        <dbReference type="Proteomes" id="UP000199611"/>
    </source>
</evidence>
<dbReference type="GO" id="GO:0000160">
    <property type="term" value="P:phosphorelay signal transduction system"/>
    <property type="evidence" value="ECO:0007669"/>
    <property type="project" value="InterPro"/>
</dbReference>
<dbReference type="CDD" id="cd17541">
    <property type="entry name" value="REC_CheB-like"/>
    <property type="match status" value="1"/>
</dbReference>
<gene>
    <name evidence="3" type="ORF">SAMN05660836_02124</name>
</gene>
<sequence>MVALKLNFVFLGNKENNLSGEIGKYCRLVSPENFDAGILEEAKGIAGVLGESGSDRIEELLLRTRFDPATCHIPFFLWGREWKVMNSRFWPRITGDVNCIFWNEEKFKKWCLERESDSGSGEEKAEWNSFAELLMWLIRSGKSCGTLNFRSSRGTEGVIGLEGETVLFCRARNLEGPEAFFDMMSWARGEFLFEPMEPGSATEVNIGRSFFDLYREYGLMLDECRHVFEFIKSLQDRLELAPDNCALDDKADRYFKGYEYICRLIDQGKSVDEILATAPLSAIRSLAYIYRLICFGDVSSVHHPRKDDGKEDVNLASCAIRFAKKHNVLVVDDAPFFQKVLKRILERDNRLVVAGTAKDGIDCLEKLEESDPDVITLDIEMPRLDGLGALKRIMLRKPRPVVVLSAFTGETSRLTYEAFKFGAVDVIEKPRSYSAADLEQKEREILERVARTACVQVEQLTYVRKRRTNNTRRNGSDIDSGLLFVNYFGEGSFSQFLKALSYGNWEDPAGRTIFILPLTRHALKHMYQYMIEDHSLPMEILPDEGEVEVRTRGVYLLGTDWLPDIEIKDDRISFRPGGRYNDVGEFIEAIAAKAIESGSYRPVVSAVSGLAHVANSFVRVAGMGGSLFYLNPKRCLFPDLAQSLRKAGVGYEVDTIEEMVQIWANPESYVNRPSTLVDGQAQ</sequence>
<dbReference type="InterPro" id="IPR011006">
    <property type="entry name" value="CheY-like_superfamily"/>
</dbReference>
<dbReference type="PROSITE" id="PS50110">
    <property type="entry name" value="RESPONSE_REGULATORY"/>
    <property type="match status" value="1"/>
</dbReference>